<dbReference type="GO" id="GO:0003700">
    <property type="term" value="F:DNA-binding transcription factor activity"/>
    <property type="evidence" value="ECO:0007669"/>
    <property type="project" value="InterPro"/>
</dbReference>
<dbReference type="Proteomes" id="UP000294546">
    <property type="component" value="Unassembled WGS sequence"/>
</dbReference>
<dbReference type="CDD" id="cd05466">
    <property type="entry name" value="PBP2_LTTR_substrate"/>
    <property type="match status" value="1"/>
</dbReference>
<evidence type="ECO:0000256" key="1">
    <source>
        <dbReference type="ARBA" id="ARBA00009437"/>
    </source>
</evidence>
<keyword evidence="3" id="KW-0238">DNA-binding</keyword>
<sequence length="302" mass="33911">MLTLKQLEAFVQIVELGTFELAAKRLNATQSTISKRITELEEASGLRLFDRSKRTARLTADGERLLQLARDTLSSANRILQMKDEAAAGRQRVRAGFTDLCALTWLPQFFRECSEAYPLINLEITIDMSRNLYRMFEDGDLDIVVAPIDSALLKQKNHKFEVLRSVEIAFIGRSEFIRSPSKVPIHNLDKFNILVQGKESSYAQGINEWLSEKGATLVPTMIANNLVALVGLISAGYGIGVLPKRFVMNLSKPTDLVEIKTHPELPDMTYYLLTRDHGGNKAVDKLVEEISRAADFTTPFLH</sequence>
<keyword evidence="5" id="KW-0812">Transmembrane</keyword>
<name>A0A4R1GIN2_9GAMM</name>
<dbReference type="EMBL" id="SMFU01000009">
    <property type="protein sequence ID" value="TCK05769.1"/>
    <property type="molecule type" value="Genomic_DNA"/>
</dbReference>
<dbReference type="FunFam" id="1.10.10.10:FF:000001">
    <property type="entry name" value="LysR family transcriptional regulator"/>
    <property type="match status" value="1"/>
</dbReference>
<dbReference type="Gene3D" id="3.40.190.10">
    <property type="entry name" value="Periplasmic binding protein-like II"/>
    <property type="match status" value="2"/>
</dbReference>
<comment type="caution">
    <text evidence="7">The sequence shown here is derived from an EMBL/GenBank/DDBJ whole genome shotgun (WGS) entry which is preliminary data.</text>
</comment>
<keyword evidence="5" id="KW-1133">Transmembrane helix</keyword>
<dbReference type="Pfam" id="PF03466">
    <property type="entry name" value="LysR_substrate"/>
    <property type="match status" value="1"/>
</dbReference>
<keyword evidence="5" id="KW-0472">Membrane</keyword>
<dbReference type="Pfam" id="PF00126">
    <property type="entry name" value="HTH_1"/>
    <property type="match status" value="1"/>
</dbReference>
<evidence type="ECO:0000256" key="5">
    <source>
        <dbReference type="SAM" id="Phobius"/>
    </source>
</evidence>
<reference evidence="7 8" key="1">
    <citation type="submission" date="2019-03" db="EMBL/GenBank/DDBJ databases">
        <title>Genomic Encyclopedia of Archaeal and Bacterial Type Strains, Phase II (KMG-II): from individual species to whole genera.</title>
        <authorList>
            <person name="Goeker M."/>
        </authorList>
    </citation>
    <scope>NUCLEOTIDE SEQUENCE [LARGE SCALE GENOMIC DNA]</scope>
    <source>
        <strain evidence="7 8">DSM 27697</strain>
    </source>
</reference>
<evidence type="ECO:0000256" key="3">
    <source>
        <dbReference type="ARBA" id="ARBA00023125"/>
    </source>
</evidence>
<dbReference type="PANTHER" id="PTHR30126">
    <property type="entry name" value="HTH-TYPE TRANSCRIPTIONAL REGULATOR"/>
    <property type="match status" value="1"/>
</dbReference>
<dbReference type="Gene3D" id="1.10.10.10">
    <property type="entry name" value="Winged helix-like DNA-binding domain superfamily/Winged helix DNA-binding domain"/>
    <property type="match status" value="1"/>
</dbReference>
<proteinExistence type="inferred from homology"/>
<feature type="transmembrane region" description="Helical" evidence="5">
    <location>
        <begin position="221"/>
        <end position="242"/>
    </location>
</feature>
<gene>
    <name evidence="7" type="ORF">CLV83_2702</name>
</gene>
<dbReference type="SUPFAM" id="SSF53850">
    <property type="entry name" value="Periplasmic binding protein-like II"/>
    <property type="match status" value="1"/>
</dbReference>
<dbReference type="PANTHER" id="PTHR30126:SF77">
    <property type="entry name" value="TRANSCRIPTIONAL REGULATORY PROTEIN"/>
    <property type="match status" value="1"/>
</dbReference>
<comment type="similarity">
    <text evidence="1">Belongs to the LysR transcriptional regulatory family.</text>
</comment>
<keyword evidence="4" id="KW-0804">Transcription</keyword>
<evidence type="ECO:0000313" key="8">
    <source>
        <dbReference type="Proteomes" id="UP000294546"/>
    </source>
</evidence>
<dbReference type="SUPFAM" id="SSF46785">
    <property type="entry name" value="Winged helix' DNA-binding domain"/>
    <property type="match status" value="1"/>
</dbReference>
<dbReference type="RefSeq" id="WP_165900311.1">
    <property type="nucleotide sequence ID" value="NZ_SMFU01000009.1"/>
</dbReference>
<keyword evidence="2" id="KW-0805">Transcription regulation</keyword>
<dbReference type="InterPro" id="IPR036390">
    <property type="entry name" value="WH_DNA-bd_sf"/>
</dbReference>
<evidence type="ECO:0000313" key="7">
    <source>
        <dbReference type="EMBL" id="TCK05769.1"/>
    </source>
</evidence>
<dbReference type="InterPro" id="IPR000847">
    <property type="entry name" value="LysR_HTH_N"/>
</dbReference>
<keyword evidence="8" id="KW-1185">Reference proteome</keyword>
<dbReference type="PRINTS" id="PR00039">
    <property type="entry name" value="HTHLYSR"/>
</dbReference>
<accession>A0A4R1GIN2</accession>
<feature type="domain" description="HTH lysR-type" evidence="6">
    <location>
        <begin position="2"/>
        <end position="59"/>
    </location>
</feature>
<evidence type="ECO:0000259" key="6">
    <source>
        <dbReference type="PROSITE" id="PS50931"/>
    </source>
</evidence>
<dbReference type="GO" id="GO:0000976">
    <property type="term" value="F:transcription cis-regulatory region binding"/>
    <property type="evidence" value="ECO:0007669"/>
    <property type="project" value="TreeGrafter"/>
</dbReference>
<dbReference type="AlphaFoldDB" id="A0A4R1GIN2"/>
<evidence type="ECO:0000256" key="4">
    <source>
        <dbReference type="ARBA" id="ARBA00023163"/>
    </source>
</evidence>
<dbReference type="InterPro" id="IPR036388">
    <property type="entry name" value="WH-like_DNA-bd_sf"/>
</dbReference>
<dbReference type="PROSITE" id="PS50931">
    <property type="entry name" value="HTH_LYSR"/>
    <property type="match status" value="1"/>
</dbReference>
<dbReference type="InterPro" id="IPR005119">
    <property type="entry name" value="LysR_subst-bd"/>
</dbReference>
<evidence type="ECO:0000256" key="2">
    <source>
        <dbReference type="ARBA" id="ARBA00023015"/>
    </source>
</evidence>
<protein>
    <submittedName>
        <fullName evidence="7">LysR family transcriptional regulator</fullName>
    </submittedName>
</protein>
<organism evidence="7 8">
    <name type="scientific">Marinobacterium mangrovicola</name>
    <dbReference type="NCBI Taxonomy" id="1476959"/>
    <lineage>
        <taxon>Bacteria</taxon>
        <taxon>Pseudomonadati</taxon>
        <taxon>Pseudomonadota</taxon>
        <taxon>Gammaproteobacteria</taxon>
        <taxon>Oceanospirillales</taxon>
        <taxon>Oceanospirillaceae</taxon>
        <taxon>Marinobacterium</taxon>
    </lineage>
</organism>